<keyword evidence="5" id="KW-0479">Metal-binding</keyword>
<feature type="domain" description="Aminotransferase class V" evidence="11">
    <location>
        <begin position="6"/>
        <end position="365"/>
    </location>
</feature>
<comment type="similarity">
    <text evidence="2">Belongs to the class-V pyridoxal-phosphate-dependent aminotransferase family. NifS/IscS subfamily.</text>
</comment>
<keyword evidence="6" id="KW-0663">Pyridoxal phosphate</keyword>
<dbReference type="EMBL" id="CP065956">
    <property type="protein sequence ID" value="QSR86341.1"/>
    <property type="molecule type" value="Genomic_DNA"/>
</dbReference>
<evidence type="ECO:0000259" key="11">
    <source>
        <dbReference type="Pfam" id="PF00266"/>
    </source>
</evidence>
<dbReference type="PANTHER" id="PTHR11601">
    <property type="entry name" value="CYSTEINE DESULFURYLASE FAMILY MEMBER"/>
    <property type="match status" value="1"/>
</dbReference>
<dbReference type="Gene3D" id="3.90.1150.10">
    <property type="entry name" value="Aspartate Aminotransferase, domain 1"/>
    <property type="match status" value="1"/>
</dbReference>
<dbReference type="Pfam" id="PF00266">
    <property type="entry name" value="Aminotran_5"/>
    <property type="match status" value="1"/>
</dbReference>
<evidence type="ECO:0000256" key="5">
    <source>
        <dbReference type="ARBA" id="ARBA00022723"/>
    </source>
</evidence>
<evidence type="ECO:0000256" key="4">
    <source>
        <dbReference type="ARBA" id="ARBA00022679"/>
    </source>
</evidence>
<dbReference type="PIRSF" id="PIRSF005572">
    <property type="entry name" value="NifS"/>
    <property type="match status" value="1"/>
</dbReference>
<accession>A0ABX7PUJ5</accession>
<evidence type="ECO:0000256" key="7">
    <source>
        <dbReference type="ARBA" id="ARBA00023004"/>
    </source>
</evidence>
<protein>
    <recommendedName>
        <fullName evidence="3">cysteine desulfurase</fullName>
        <ecNumber evidence="3">2.8.1.7</ecNumber>
    </recommendedName>
</protein>
<reference evidence="12 13" key="1">
    <citation type="submission" date="2020-12" db="EMBL/GenBank/DDBJ databases">
        <authorList>
            <person name="Awala S.I."/>
            <person name="Gwak J.-H."/>
            <person name="Kim S.-J."/>
            <person name="Rhee S.-K."/>
        </authorList>
    </citation>
    <scope>NUCLEOTIDE SEQUENCE [LARGE SCALE GENOMIC DNA]</scope>
    <source>
        <strain evidence="12 13">IT5</strain>
    </source>
</reference>
<keyword evidence="7" id="KW-0408">Iron</keyword>
<keyword evidence="4" id="KW-0808">Transferase</keyword>
<evidence type="ECO:0000256" key="10">
    <source>
        <dbReference type="RuleBase" id="RU004504"/>
    </source>
</evidence>
<evidence type="ECO:0000313" key="12">
    <source>
        <dbReference type="EMBL" id="QSR86341.1"/>
    </source>
</evidence>
<keyword evidence="13" id="KW-1185">Reference proteome</keyword>
<organism evidence="12 13">
    <name type="scientific">Candidatus Methylacidiphilum infernorum</name>
    <dbReference type="NCBI Taxonomy" id="511746"/>
    <lineage>
        <taxon>Bacteria</taxon>
        <taxon>Pseudomonadati</taxon>
        <taxon>Verrucomicrobiota</taxon>
        <taxon>Methylacidiphilae</taxon>
        <taxon>Methylacidiphilales</taxon>
        <taxon>Methylacidiphilaceae</taxon>
        <taxon>Methylacidiphilum (ex Ratnadevi et al. 2023)</taxon>
    </lineage>
</organism>
<comment type="catalytic activity">
    <reaction evidence="9">
        <text>(sulfur carrier)-H + L-cysteine = (sulfur carrier)-SH + L-alanine</text>
        <dbReference type="Rhea" id="RHEA:43892"/>
        <dbReference type="Rhea" id="RHEA-COMP:14737"/>
        <dbReference type="Rhea" id="RHEA-COMP:14739"/>
        <dbReference type="ChEBI" id="CHEBI:29917"/>
        <dbReference type="ChEBI" id="CHEBI:35235"/>
        <dbReference type="ChEBI" id="CHEBI:57972"/>
        <dbReference type="ChEBI" id="CHEBI:64428"/>
        <dbReference type="EC" id="2.8.1.7"/>
    </reaction>
</comment>
<dbReference type="SUPFAM" id="SSF53383">
    <property type="entry name" value="PLP-dependent transferases"/>
    <property type="match status" value="1"/>
</dbReference>
<dbReference type="InterPro" id="IPR015421">
    <property type="entry name" value="PyrdxlP-dep_Trfase_major"/>
</dbReference>
<dbReference type="InterPro" id="IPR000192">
    <property type="entry name" value="Aminotrans_V_dom"/>
</dbReference>
<dbReference type="InterPro" id="IPR016454">
    <property type="entry name" value="Cysteine_dSase"/>
</dbReference>
<evidence type="ECO:0000256" key="1">
    <source>
        <dbReference type="ARBA" id="ARBA00001933"/>
    </source>
</evidence>
<evidence type="ECO:0000313" key="13">
    <source>
        <dbReference type="Proteomes" id="UP000663088"/>
    </source>
</evidence>
<comment type="cofactor">
    <cofactor evidence="1 10">
        <name>pyridoxal 5'-phosphate</name>
        <dbReference type="ChEBI" id="CHEBI:597326"/>
    </cofactor>
</comment>
<gene>
    <name evidence="12" type="ORF">EM20IM_07510</name>
</gene>
<dbReference type="EC" id="2.8.1.7" evidence="3"/>
<evidence type="ECO:0000256" key="9">
    <source>
        <dbReference type="ARBA" id="ARBA00050776"/>
    </source>
</evidence>
<dbReference type="PANTHER" id="PTHR11601:SF34">
    <property type="entry name" value="CYSTEINE DESULFURASE"/>
    <property type="match status" value="1"/>
</dbReference>
<dbReference type="InterPro" id="IPR015422">
    <property type="entry name" value="PyrdxlP-dep_Trfase_small"/>
</dbReference>
<dbReference type="Gene3D" id="3.40.640.10">
    <property type="entry name" value="Type I PLP-dependent aspartate aminotransferase-like (Major domain)"/>
    <property type="match status" value="1"/>
</dbReference>
<dbReference type="Gene3D" id="1.10.260.50">
    <property type="match status" value="1"/>
</dbReference>
<dbReference type="InterPro" id="IPR020578">
    <property type="entry name" value="Aminotrans_V_PyrdxlP_BS"/>
</dbReference>
<evidence type="ECO:0000256" key="3">
    <source>
        <dbReference type="ARBA" id="ARBA00012239"/>
    </source>
</evidence>
<evidence type="ECO:0000256" key="8">
    <source>
        <dbReference type="ARBA" id="ARBA00023014"/>
    </source>
</evidence>
<name>A0ABX7PUJ5_9BACT</name>
<sequence length="403" mass="43841">MRERLYLDYNATTPLLEEVFEAMLPWLGPRFGNPSSSHREGKEAKEALFLSRKQIARFLGAKPEEIIFTSGCSESIALAFKGVLGAAPEGKNKIVVSAVEHPVVFSLLKQLEKENVKIGVVGVDRDGAIRLEELQKALDPSVILLSLLWANNETGVLFPIQEIGRFAKAQGILFHVDGAQVAGKIPIDLSALPIDLFSLSAHKFYGPKGIGVLYKKKGIELAPLVPGHQERGLRGGTENVAAVVGMAKACEVVEMKMKGESLRLQKLRDGMEERIKKQWPGAIIVGERNTRICNTSNIIFPGIDAEELLNFLDLNGIAVSTGSACTRGSQQPSHVLMAMGYDSQEASSALRISFGYATTAKEIEGFLDVLFSFKKNRADLNPGHEPKETGKETAGNAFLKDLA</sequence>
<dbReference type="Proteomes" id="UP000663088">
    <property type="component" value="Chromosome"/>
</dbReference>
<dbReference type="PROSITE" id="PS00595">
    <property type="entry name" value="AA_TRANSFER_CLASS_5"/>
    <property type="match status" value="1"/>
</dbReference>
<proteinExistence type="inferred from homology"/>
<dbReference type="InterPro" id="IPR015424">
    <property type="entry name" value="PyrdxlP-dep_Trfase"/>
</dbReference>
<dbReference type="RefSeq" id="WP_206845401.1">
    <property type="nucleotide sequence ID" value="NZ_CP065956.1"/>
</dbReference>
<keyword evidence="8" id="KW-0411">Iron-sulfur</keyword>
<evidence type="ECO:0000256" key="2">
    <source>
        <dbReference type="ARBA" id="ARBA00006490"/>
    </source>
</evidence>
<evidence type="ECO:0000256" key="6">
    <source>
        <dbReference type="ARBA" id="ARBA00022898"/>
    </source>
</evidence>